<dbReference type="PANTHER" id="PTHR33112">
    <property type="entry name" value="DOMAIN PROTEIN, PUTATIVE-RELATED"/>
    <property type="match status" value="1"/>
</dbReference>
<keyword evidence="4" id="KW-1185">Reference proteome</keyword>
<dbReference type="KEGG" id="cthr:CTHT_0018010"/>
<feature type="compositionally biased region" description="Polar residues" evidence="1">
    <location>
        <begin position="60"/>
        <end position="71"/>
    </location>
</feature>
<evidence type="ECO:0000313" key="3">
    <source>
        <dbReference type="EMBL" id="EGS22280.1"/>
    </source>
</evidence>
<dbReference type="OMA" id="WINICEI"/>
<dbReference type="OrthoDB" id="4589334at2759"/>
<evidence type="ECO:0000259" key="2">
    <source>
        <dbReference type="Pfam" id="PF06985"/>
    </source>
</evidence>
<accession>G0S2P7</accession>
<proteinExistence type="predicted"/>
<sequence length="570" mass="64510">MEEYRDRTADLSIRVAKQFRQPICSCKTSGKRAPKKKPGRKTTSSGVSKKKPDRTRASRKAQQPNNPNSADNHPPFNTKLRPPWLWPIPDTRSPSDQLCEVCAALDLFEYLAGYRTIEEDPPKLKLGNVSDLVQKPWCPLCRLILTGLRLHRGDAMLEDPNASVEYVRERSLLVSVEGEEYPHKVYFGIKPLVTDILDKPLAKITPDCIQPLRPEGIDFGLVRLWLEYCEKHHGPECQTSELLKALKLSHPTQVLGNNFRCIDVEIGCVVSPPPNARYVALSYVWGPYKVLKAEKSNIYVLKMPGAFFNKPEIRDHLPKTIRDAMVVTKEIGLRYLWVDSFCILQGDEEETPMQLRSMNLIYAGAYLVIIAAGGDNANAGIAGVQPGSRGISCQQLIEQIRPGFRIGIDYNWEMELKESKYRTRGWTFQEERLANRMLVFIGGTVAFQCRIESESRSEYLAWSPTREFVRREESIPPDWLDIAPRADEDIELYMERELSLVHDIYNAFAGVAQLMKHYLCSDFCHGLPTIFFTYFLCWTVLDGEHFGPGPAGSGAASLIPAGSARTQMII</sequence>
<dbReference type="HOGENOM" id="CLU_478164_0_0_1"/>
<feature type="region of interest" description="Disordered" evidence="1">
    <location>
        <begin position="24"/>
        <end position="79"/>
    </location>
</feature>
<dbReference type="STRING" id="759272.G0S2P7"/>
<organism evidence="4">
    <name type="scientific">Chaetomium thermophilum (strain DSM 1495 / CBS 144.50 / IMI 039719)</name>
    <name type="common">Thermochaetoides thermophila</name>
    <dbReference type="NCBI Taxonomy" id="759272"/>
    <lineage>
        <taxon>Eukaryota</taxon>
        <taxon>Fungi</taxon>
        <taxon>Dikarya</taxon>
        <taxon>Ascomycota</taxon>
        <taxon>Pezizomycotina</taxon>
        <taxon>Sordariomycetes</taxon>
        <taxon>Sordariomycetidae</taxon>
        <taxon>Sordariales</taxon>
        <taxon>Chaetomiaceae</taxon>
        <taxon>Thermochaetoides</taxon>
    </lineage>
</organism>
<feature type="domain" description="Heterokaryon incompatibility" evidence="2">
    <location>
        <begin position="278"/>
        <end position="430"/>
    </location>
</feature>
<protein>
    <submittedName>
        <fullName evidence="3">Monooxygenase-like protein</fullName>
    </submittedName>
</protein>
<feature type="compositionally biased region" description="Basic residues" evidence="1">
    <location>
        <begin position="48"/>
        <end position="59"/>
    </location>
</feature>
<keyword evidence="3" id="KW-0503">Monooxygenase</keyword>
<dbReference type="PANTHER" id="PTHR33112:SF16">
    <property type="entry name" value="HETEROKARYON INCOMPATIBILITY DOMAIN-CONTAINING PROTEIN"/>
    <property type="match status" value="1"/>
</dbReference>
<dbReference type="Proteomes" id="UP000008066">
    <property type="component" value="Unassembled WGS sequence"/>
</dbReference>
<dbReference type="RefSeq" id="XP_006692299.1">
    <property type="nucleotide sequence ID" value="XM_006692236.1"/>
</dbReference>
<evidence type="ECO:0000313" key="4">
    <source>
        <dbReference type="Proteomes" id="UP000008066"/>
    </source>
</evidence>
<keyword evidence="3" id="KW-0560">Oxidoreductase</keyword>
<reference evidence="3 4" key="1">
    <citation type="journal article" date="2011" name="Cell">
        <title>Insight into structure and assembly of the nuclear pore complex by utilizing the genome of a eukaryotic thermophile.</title>
        <authorList>
            <person name="Amlacher S."/>
            <person name="Sarges P."/>
            <person name="Flemming D."/>
            <person name="van Noort V."/>
            <person name="Kunze R."/>
            <person name="Devos D.P."/>
            <person name="Arumugam M."/>
            <person name="Bork P."/>
            <person name="Hurt E."/>
        </authorList>
    </citation>
    <scope>NUCLEOTIDE SEQUENCE [LARGE SCALE GENOMIC DNA]</scope>
    <source>
        <strain evidence="4">DSM 1495 / CBS 144.50 / IMI 039719</strain>
    </source>
</reference>
<dbReference type="GO" id="GO:0004497">
    <property type="term" value="F:monooxygenase activity"/>
    <property type="evidence" value="ECO:0007669"/>
    <property type="project" value="UniProtKB-KW"/>
</dbReference>
<name>G0S2P7_CHATD</name>
<dbReference type="Pfam" id="PF06985">
    <property type="entry name" value="HET"/>
    <property type="match status" value="1"/>
</dbReference>
<feature type="compositionally biased region" description="Basic residues" evidence="1">
    <location>
        <begin position="29"/>
        <end position="40"/>
    </location>
</feature>
<dbReference type="EMBL" id="GL988040">
    <property type="protein sequence ID" value="EGS22280.1"/>
    <property type="molecule type" value="Genomic_DNA"/>
</dbReference>
<dbReference type="GeneID" id="18255839"/>
<dbReference type="InterPro" id="IPR010730">
    <property type="entry name" value="HET"/>
</dbReference>
<dbReference type="AlphaFoldDB" id="G0S2P7"/>
<evidence type="ECO:0000256" key="1">
    <source>
        <dbReference type="SAM" id="MobiDB-lite"/>
    </source>
</evidence>
<gene>
    <name evidence="3" type="ORF">CTHT_0018010</name>
</gene>
<dbReference type="eggNOG" id="ENOG502RX5T">
    <property type="taxonomic scope" value="Eukaryota"/>
</dbReference>